<dbReference type="PANTHER" id="PTHR30441">
    <property type="entry name" value="DUF748 DOMAIN-CONTAINING PROTEIN"/>
    <property type="match status" value="1"/>
</dbReference>
<evidence type="ECO:0000256" key="1">
    <source>
        <dbReference type="SAM" id="MobiDB-lite"/>
    </source>
</evidence>
<dbReference type="OrthoDB" id="9757969at2"/>
<keyword evidence="5" id="KW-1185">Reference proteome</keyword>
<reference evidence="4 5" key="1">
    <citation type="submission" date="2020-01" db="EMBL/GenBank/DDBJ databases">
        <title>The possibility of degradation of plastic by Microbulbifer hydrolyticus IRE-31.</title>
        <authorList>
            <person name="Liu L."/>
        </authorList>
    </citation>
    <scope>NUCLEOTIDE SEQUENCE [LARGE SCALE GENOMIC DNA]</scope>
    <source>
        <strain evidence="4 5">IRE-31</strain>
    </source>
</reference>
<sequence>MSTSPANHSAESRGSRRLLWLLVFVLLFIGALNIFVSIILPGAVQRWLHERGLEAQIEHMEVSLPRLRAHLRGVQVRNEFERGFNVSEATLGLSWLQLLRGKIHVKMVDLEGAYMDLESAPGEYGRVWEIGGWGLKEGGEKKPRRWRVDLSSTTLRDTVVCYQHKPQWKSPTCADIGYLELEDLFVAGHREIAGEPLQFSIGADNMALENLLAWDEHPQEDSGSGPGGRTQEPGEGDMRKSARENPIAAVVRLKTRNIRFERPGNLLTLTQASTRKFAVCPPQRLAEAIPGLRRVTGHCATTRRLQVRGPASFSFGKQSEIAWHRINGQELRLRYQNRRHPNWHTETIAINDFGFVRGTKSMTWQSAGASGFSWCPNRLRTGPSRTGRHHYCIRAGSLRLPQPTTFEWQQGFRVDLAEGVLTQGTVIDLDAKTPPENPLNTNTLRLGALQYRNDQRRVQLQDLSLDGATGCVPGDLWGRGDQCLLLTQLQIPQDFSLQFPRKAPKKTPRGILPAQFWALDSGPLTLDKLQLNPGQVDAEQQLILAGLDWSRVELAPQKKQYLVEDVNLEKIEGCAPDGLLPQRLSPLCSRVDQLHGNGDFILALAPSPYLVLGELTLASLLLSDHLDTDPAAQTGLVLRELATGTGFFRLRSQRLKPGEYFASEDAHGWFSDESEAGADEDDDTGVEKGRLPAELLAEDADPDGSAPGHTGEAIGSEIVARETEVELASLSLTELEGCLPLSWQALAGGGNPEQRAECFSVHNLRQQAPLNLVLARKRNTSANGGSRLRMMFSAADLSVETADVTSAAEHSLLSVSQLRLPKADFRLQSHPGRLQLDVPGAALDTAAFCFGKARCVDLQTLRTGDHFTLDYGRDRFAADLNNLTLDQFTLSGSERDTTLAVEKLQGLSLQANLPRKAGARADWKIEQLQAQVVELCWPQRDKSDRMLPRCVRGKKLSSGNGGLAVADLALHQHLSDPPQLHLGALQIEKLGLVQAAPPSQPVQLNLHNVRLQSVSGCGLNDWLAAAQVRGESRARWRGCLSSGSLHLSGDNLVSLGGGEQKTGESNFSRLALGPLQLSDVKLAPATGAAPSLQLAQLQWQSMQWPGGTRVRVEDLDARDFSGCLPGRPQAPASNEAPPCISFGKLLVSGKQKLALGEELRTTGPITLADFEYRRGEQKRLGFTNLAVNGLVFSPTALALQRGELSGLSGCLSPVQLGEKPLSPCYEVGRITVVSEHKVLLSDLRSGNAQRQFREITVDGLRVTQRDFPAGLPSELLHIATLRADLLGFGQRELEGKNLQLENVSSCVPDGYINHVRHCFNLKSVLTSGTFSFEQRRLELTLAQLGQLLVLDIDGGQVLESEFIEMRELTVAREVIRLMFLDVADSRLFRRDERAQEYVNHQWNTEIESLQVNQFEYFPPEKILQVDTVDLIHPRSILARDRDGKLGAWERFRSEIPEVENYRYRRGDIARTANRFRYRVRQVYVDRGDFLWLDNSQDYMARLPIRRINALVRGLSNYQEDPPALVLVNGSPGGYSDMHFAGNINLLENNHWDAGLLGYVEAANLIPATPYMAGLLGFKILQGQLDADVNIKVDDNQVDALAHMELEKIKVRHVRDSDYLEGKKSLIPLKIALALLKDGDGDVHFDMPVTGELTDPKFSFSFIFSDLLQRAILEALFAYFTPVGVYSLAKLAWARFRAVSFSDLEFAPGSDTLSETAKVQLNGMLAKMRDNPKARPGICGVATARDLENMFPLEVGAVRGAGEARDELYKEPPRGIREELLRLSNRRSRHVQKFLVDAGLDQEDFIQCAPDYIGTDSDAPRVEFSN</sequence>
<protein>
    <submittedName>
        <fullName evidence="4">DUF748 domain-containing protein</fullName>
    </submittedName>
</protein>
<evidence type="ECO:0000313" key="5">
    <source>
        <dbReference type="Proteomes" id="UP000464675"/>
    </source>
</evidence>
<accession>A0A6P1TEB3</accession>
<evidence type="ECO:0000313" key="4">
    <source>
        <dbReference type="EMBL" id="QHQ40181.1"/>
    </source>
</evidence>
<dbReference type="GO" id="GO:0090313">
    <property type="term" value="P:regulation of protein targeting to membrane"/>
    <property type="evidence" value="ECO:0007669"/>
    <property type="project" value="TreeGrafter"/>
</dbReference>
<feature type="transmembrane region" description="Helical" evidence="2">
    <location>
        <begin position="18"/>
        <end position="40"/>
    </location>
</feature>
<reference evidence="3 6" key="2">
    <citation type="submission" date="2020-08" db="EMBL/GenBank/DDBJ databases">
        <title>Genomic Encyclopedia of Type Strains, Phase IV (KMG-IV): sequencing the most valuable type-strain genomes for metagenomic binning, comparative biology and taxonomic classification.</title>
        <authorList>
            <person name="Goeker M."/>
        </authorList>
    </citation>
    <scope>NUCLEOTIDE SEQUENCE [LARGE SCALE GENOMIC DNA]</scope>
    <source>
        <strain evidence="3 6">DSM 11525</strain>
    </source>
</reference>
<gene>
    <name evidence="4" type="ORF">GTQ55_15130</name>
    <name evidence="3" type="ORF">HNQ53_002788</name>
</gene>
<proteinExistence type="predicted"/>
<dbReference type="RefSeq" id="WP_161859479.1">
    <property type="nucleotide sequence ID" value="NZ_CP047491.1"/>
</dbReference>
<dbReference type="GO" id="GO:0005886">
    <property type="term" value="C:plasma membrane"/>
    <property type="evidence" value="ECO:0007669"/>
    <property type="project" value="TreeGrafter"/>
</dbReference>
<feature type="region of interest" description="Disordered" evidence="1">
    <location>
        <begin position="217"/>
        <end position="245"/>
    </location>
</feature>
<keyword evidence="2" id="KW-1133">Transmembrane helix</keyword>
<dbReference type="Proteomes" id="UP000464675">
    <property type="component" value="Chromosome"/>
</dbReference>
<keyword evidence="2" id="KW-0812">Transmembrane</keyword>
<evidence type="ECO:0000313" key="6">
    <source>
        <dbReference type="Proteomes" id="UP000563601"/>
    </source>
</evidence>
<dbReference type="EMBL" id="JACHHR010000003">
    <property type="protein sequence ID" value="MBB5212563.1"/>
    <property type="molecule type" value="Genomic_DNA"/>
</dbReference>
<dbReference type="Proteomes" id="UP000563601">
    <property type="component" value="Unassembled WGS sequence"/>
</dbReference>
<dbReference type="PANTHER" id="PTHR30441:SF8">
    <property type="entry name" value="DUF748 DOMAIN-CONTAINING PROTEIN"/>
    <property type="match status" value="1"/>
</dbReference>
<dbReference type="InterPro" id="IPR036737">
    <property type="entry name" value="OmpA-like_sf"/>
</dbReference>
<dbReference type="Gene3D" id="3.30.1330.60">
    <property type="entry name" value="OmpA-like domain"/>
    <property type="match status" value="1"/>
</dbReference>
<dbReference type="EMBL" id="CP047491">
    <property type="protein sequence ID" value="QHQ40181.1"/>
    <property type="molecule type" value="Genomic_DNA"/>
</dbReference>
<dbReference type="InterPro" id="IPR052894">
    <property type="entry name" value="AsmA-related"/>
</dbReference>
<dbReference type="Pfam" id="PF05359">
    <property type="entry name" value="DUF748"/>
    <property type="match status" value="1"/>
</dbReference>
<organism evidence="3 6">
    <name type="scientific">Microbulbifer hydrolyticus</name>
    <dbReference type="NCBI Taxonomy" id="48074"/>
    <lineage>
        <taxon>Bacteria</taxon>
        <taxon>Pseudomonadati</taxon>
        <taxon>Pseudomonadota</taxon>
        <taxon>Gammaproteobacteria</taxon>
        <taxon>Cellvibrionales</taxon>
        <taxon>Microbulbiferaceae</taxon>
        <taxon>Microbulbifer</taxon>
    </lineage>
</organism>
<keyword evidence="2" id="KW-0472">Membrane</keyword>
<evidence type="ECO:0000313" key="3">
    <source>
        <dbReference type="EMBL" id="MBB5212563.1"/>
    </source>
</evidence>
<name>A0A6P1TEB3_9GAMM</name>
<evidence type="ECO:0000256" key="2">
    <source>
        <dbReference type="SAM" id="Phobius"/>
    </source>
</evidence>
<dbReference type="InterPro" id="IPR008023">
    <property type="entry name" value="DUF748"/>
</dbReference>